<evidence type="ECO:0000256" key="2">
    <source>
        <dbReference type="ARBA" id="ARBA00023136"/>
    </source>
</evidence>
<name>A0A413VXM8_9BACE</name>
<dbReference type="SUPFAM" id="SSF49464">
    <property type="entry name" value="Carboxypeptidase regulatory domain-like"/>
    <property type="match status" value="1"/>
</dbReference>
<dbReference type="RefSeq" id="WP_122200623.1">
    <property type="nucleotide sequence ID" value="NZ_CABJFV010000001.1"/>
</dbReference>
<keyword evidence="4" id="KW-0732">Signal</keyword>
<feature type="signal peptide" evidence="4">
    <location>
        <begin position="1"/>
        <end position="20"/>
    </location>
</feature>
<dbReference type="GO" id="GO:0009279">
    <property type="term" value="C:cell outer membrane"/>
    <property type="evidence" value="ECO:0007669"/>
    <property type="project" value="UniProtKB-SubCell"/>
</dbReference>
<sequence>MTRKLFVSISFIFIAAVALKAQTITGKIVDSNQQPIDGATIVLQTMDSVYIGASISNTDGVFLLNHHPEQYRLIIQHLLYKTRLLSDVKNDIGIVTLEPEDYALDEVVIKAERPFVKVEEGRLGYNLAQLADGKVVNNAYEALTKLPGVQEDKEGLTLAGAGSVTVILNGKPTTMNAAQLETLLRNTPVDRMEKAEVMYSAPPQYHVRGAVINVVLKRSNDYSFQGEVNADYTNHYFNSGSMNGNFRLSTPKMAFDVMYGASDVKQMEYMNIYSKHTLKNKIYEINQNNRISTKYWNHNLRTAFEYNFNDKNNLNVSYTGNFSPDQHNNSRTVGNYQTSNTDKYIDTRMHNISLQYHSGFGLEIGGDYTRYTSDNEQNLNVNYEDNSQSHFNLSAGQKIDRYSIYADQSHQLTGGWNFGYGASYRFANDHDYQIYNEVGGGIQTQNTDSKLKEQTTNFYVSVNKEYETGTSFSASATGEYYTIGNYHKWAVYPQATFTYMKTPKHILQFSLSTDKTYPSYWDMQSSVSYIDGYTELWGTPGIRPMTTYNLNGNYILKQKYIFGMFFMHTADYFVQAAYQSTDRLALIYKNTNWNYMRLWGANVILPFKAGSWLDSRLTLTGMQMHQRCDNFFDIPFNRKKWLFSGSLDNTFKVYKGLSLELNGNVQTPAIQGTFDVNTVFNLTAGLKWSFAKDKATVSARCSDIFETGMPNIKIRFKGQHLDMDNAFYSRAFTVHFSYRFGGYTKKESKSVDTSRFGM</sequence>
<dbReference type="InterPro" id="IPR008969">
    <property type="entry name" value="CarboxyPept-like_regulatory"/>
</dbReference>
<dbReference type="Gene3D" id="2.40.170.20">
    <property type="entry name" value="TonB-dependent receptor, beta-barrel domain"/>
    <property type="match status" value="1"/>
</dbReference>
<dbReference type="Pfam" id="PF14905">
    <property type="entry name" value="OMP_b-brl_3"/>
    <property type="match status" value="1"/>
</dbReference>
<proteinExistence type="predicted"/>
<protein>
    <submittedName>
        <fullName evidence="6">TonB-dependent receptor</fullName>
    </submittedName>
</protein>
<evidence type="ECO:0000256" key="1">
    <source>
        <dbReference type="ARBA" id="ARBA00004442"/>
    </source>
</evidence>
<accession>A0A413VXM8</accession>
<dbReference type="Proteomes" id="UP000284379">
    <property type="component" value="Unassembled WGS sequence"/>
</dbReference>
<organism evidence="6 7">
    <name type="scientific">Bacteroides nordii</name>
    <dbReference type="NCBI Taxonomy" id="291645"/>
    <lineage>
        <taxon>Bacteria</taxon>
        <taxon>Pseudomonadati</taxon>
        <taxon>Bacteroidota</taxon>
        <taxon>Bacteroidia</taxon>
        <taxon>Bacteroidales</taxon>
        <taxon>Bacteroidaceae</taxon>
        <taxon>Bacteroides</taxon>
    </lineage>
</organism>
<dbReference type="SUPFAM" id="SSF56935">
    <property type="entry name" value="Porins"/>
    <property type="match status" value="1"/>
</dbReference>
<evidence type="ECO:0000256" key="4">
    <source>
        <dbReference type="SAM" id="SignalP"/>
    </source>
</evidence>
<keyword evidence="3" id="KW-0998">Cell outer membrane</keyword>
<comment type="caution">
    <text evidence="6">The sequence shown here is derived from an EMBL/GenBank/DDBJ whole genome shotgun (WGS) entry which is preliminary data.</text>
</comment>
<evidence type="ECO:0000259" key="5">
    <source>
        <dbReference type="Pfam" id="PF14905"/>
    </source>
</evidence>
<comment type="subcellular location">
    <subcellularLocation>
        <location evidence="1">Cell outer membrane</location>
    </subcellularLocation>
</comment>
<gene>
    <name evidence="6" type="ORF">DW888_00545</name>
</gene>
<reference evidence="6 7" key="1">
    <citation type="submission" date="2018-08" db="EMBL/GenBank/DDBJ databases">
        <title>A genome reference for cultivated species of the human gut microbiota.</title>
        <authorList>
            <person name="Zou Y."/>
            <person name="Xue W."/>
            <person name="Luo G."/>
        </authorList>
    </citation>
    <scope>NUCLEOTIDE SEQUENCE [LARGE SCALE GENOMIC DNA]</scope>
    <source>
        <strain evidence="6 7">AM40-30BH</strain>
    </source>
</reference>
<dbReference type="AlphaFoldDB" id="A0A413VXM8"/>
<evidence type="ECO:0000313" key="6">
    <source>
        <dbReference type="EMBL" id="RHB38344.1"/>
    </source>
</evidence>
<feature type="chain" id="PRO_5019351313" evidence="4">
    <location>
        <begin position="21"/>
        <end position="758"/>
    </location>
</feature>
<dbReference type="InterPro" id="IPR036942">
    <property type="entry name" value="Beta-barrel_TonB_sf"/>
</dbReference>
<dbReference type="EMBL" id="QSGO01000001">
    <property type="protein sequence ID" value="RHB38344.1"/>
    <property type="molecule type" value="Genomic_DNA"/>
</dbReference>
<feature type="domain" description="Outer membrane protein beta-barrel" evidence="5">
    <location>
        <begin position="362"/>
        <end position="738"/>
    </location>
</feature>
<keyword evidence="2" id="KW-0472">Membrane</keyword>
<evidence type="ECO:0000256" key="3">
    <source>
        <dbReference type="ARBA" id="ARBA00023237"/>
    </source>
</evidence>
<keyword evidence="6" id="KW-0675">Receptor</keyword>
<evidence type="ECO:0000313" key="7">
    <source>
        <dbReference type="Proteomes" id="UP000284379"/>
    </source>
</evidence>
<dbReference type="InterPro" id="IPR041700">
    <property type="entry name" value="OMP_b-brl_3"/>
</dbReference>